<comment type="similarity">
    <text evidence="1">Belongs to the glycosyltransferase 47 family.</text>
</comment>
<dbReference type="STRING" id="2880.D8LNT2"/>
<dbReference type="GO" id="GO:0016757">
    <property type="term" value="F:glycosyltransferase activity"/>
    <property type="evidence" value="ECO:0007669"/>
    <property type="project" value="InterPro"/>
</dbReference>
<dbReference type="InParanoid" id="D8LNT2"/>
<dbReference type="Pfam" id="PF03016">
    <property type="entry name" value="Exostosin_GT47"/>
    <property type="match status" value="1"/>
</dbReference>
<dbReference type="OrthoDB" id="1924787at2759"/>
<dbReference type="InterPro" id="IPR040911">
    <property type="entry name" value="Exostosin_GT47"/>
</dbReference>
<dbReference type="eggNOG" id="KOG1021">
    <property type="taxonomic scope" value="Eukaryota"/>
</dbReference>
<dbReference type="EMBL" id="FN649760">
    <property type="protein sequence ID" value="CBN78292.1"/>
    <property type="molecule type" value="Genomic_DNA"/>
</dbReference>
<sequence length="587" mass="64261">MMINPRGWEVPQQSPSSTRTRSQSPSAVLDGPSCCHPEEHAAADFWWARSRRRGRALVEIAGQAGAAAEDRPEEEGQNSTTAATAPGFTHHSFFAETDTTAVTTTNVTAAPSPTSPLLSPRHSRRRGKHNQTTRTTAVSPAGTVARLFQKNRRILAVVSVAVTALLLILALTACAGLWPWRDLFPYKGERFQPAKDCLMVNTRAEVACGSPWSAPCFDLSRCRSGGGDLLSVYVHDETCSMRTSSEIMASYGDVAIPPPWDAAAETQLWNAAAETLRHAAAERGLLVDTPDEACIVFYAVPRDKGECVSKTPTWGEGQNHALLDLNDESRAARSSLDGKAMFLQSNMRPCYYRHGYDIAMPLPARRPVERLREVAPQDRKYFATFKGKLYLSGNGLLERSAVLDLMSGGASAAAAPAEGRGEMGRANGDSQSSSSPDVLVVERCCNFHSEQLLSWNKAMCEASQREYDSSPSYGDLMNTTFALLPAGRSPATYRLAEALSAGALPVFIHQDFVKPFPGKIPWSDFSFSFPPEEVPRMLKTLRAVPDRELAQMQATALEVFDTYFGPGMDNMLHTVLDILEDRLYFRS</sequence>
<feature type="region of interest" description="Disordered" evidence="2">
    <location>
        <begin position="106"/>
        <end position="137"/>
    </location>
</feature>
<organism evidence="5 6">
    <name type="scientific">Ectocarpus siliculosus</name>
    <name type="common">Brown alga</name>
    <name type="synonym">Conferva siliculosa</name>
    <dbReference type="NCBI Taxonomy" id="2880"/>
    <lineage>
        <taxon>Eukaryota</taxon>
        <taxon>Sar</taxon>
        <taxon>Stramenopiles</taxon>
        <taxon>Ochrophyta</taxon>
        <taxon>PX clade</taxon>
        <taxon>Phaeophyceae</taxon>
        <taxon>Ectocarpales</taxon>
        <taxon>Ectocarpaceae</taxon>
        <taxon>Ectocarpus</taxon>
    </lineage>
</organism>
<feature type="region of interest" description="Disordered" evidence="2">
    <location>
        <begin position="1"/>
        <end position="32"/>
    </location>
</feature>
<keyword evidence="3" id="KW-0812">Transmembrane</keyword>
<feature type="domain" description="Exostosin GT47" evidence="4">
    <location>
        <begin position="306"/>
        <end position="543"/>
    </location>
</feature>
<keyword evidence="6" id="KW-1185">Reference proteome</keyword>
<evidence type="ECO:0000313" key="6">
    <source>
        <dbReference type="Proteomes" id="UP000002630"/>
    </source>
</evidence>
<dbReference type="InterPro" id="IPR004263">
    <property type="entry name" value="Exostosin"/>
</dbReference>
<feature type="compositionally biased region" description="Low complexity" evidence="2">
    <location>
        <begin position="106"/>
        <end position="120"/>
    </location>
</feature>
<feature type="compositionally biased region" description="Low complexity" evidence="2">
    <location>
        <begin position="11"/>
        <end position="26"/>
    </location>
</feature>
<dbReference type="PANTHER" id="PTHR11062:SF73">
    <property type="entry name" value="EXOSTOSIN-LIKE 3"/>
    <property type="match status" value="1"/>
</dbReference>
<feature type="transmembrane region" description="Helical" evidence="3">
    <location>
        <begin position="154"/>
        <end position="180"/>
    </location>
</feature>
<evidence type="ECO:0000256" key="1">
    <source>
        <dbReference type="ARBA" id="ARBA00010271"/>
    </source>
</evidence>
<dbReference type="Proteomes" id="UP000002630">
    <property type="component" value="Unassembled WGS sequence"/>
</dbReference>
<feature type="compositionally biased region" description="Basic residues" evidence="2">
    <location>
        <begin position="121"/>
        <end position="131"/>
    </location>
</feature>
<name>D8LNT2_ECTSI</name>
<keyword evidence="3" id="KW-0472">Membrane</keyword>
<evidence type="ECO:0000259" key="4">
    <source>
        <dbReference type="Pfam" id="PF03016"/>
    </source>
</evidence>
<evidence type="ECO:0000313" key="5">
    <source>
        <dbReference type="EMBL" id="CBN78292.1"/>
    </source>
</evidence>
<gene>
    <name evidence="5" type="ORF">Esi_0005_0179</name>
</gene>
<feature type="region of interest" description="Disordered" evidence="2">
    <location>
        <begin position="63"/>
        <end position="88"/>
    </location>
</feature>
<accession>D8LNT2</accession>
<protein>
    <submittedName>
        <fullName evidence="5">Glycosyltransferase, family GT47</fullName>
    </submittedName>
</protein>
<dbReference type="PANTHER" id="PTHR11062">
    <property type="entry name" value="EXOSTOSIN HEPARAN SULFATE GLYCOSYLTRANSFERASE -RELATED"/>
    <property type="match status" value="1"/>
</dbReference>
<reference evidence="5 6" key="1">
    <citation type="journal article" date="2010" name="Nature">
        <title>The Ectocarpus genome and the independent evolution of multicellularity in brown algae.</title>
        <authorList>
            <person name="Cock J.M."/>
            <person name="Sterck L."/>
            <person name="Rouze P."/>
            <person name="Scornet D."/>
            <person name="Allen A.E."/>
            <person name="Amoutzias G."/>
            <person name="Anthouard V."/>
            <person name="Artiguenave F."/>
            <person name="Aury J.M."/>
            <person name="Badger J.H."/>
            <person name="Beszteri B."/>
            <person name="Billiau K."/>
            <person name="Bonnet E."/>
            <person name="Bothwell J.H."/>
            <person name="Bowler C."/>
            <person name="Boyen C."/>
            <person name="Brownlee C."/>
            <person name="Carrano C.J."/>
            <person name="Charrier B."/>
            <person name="Cho G.Y."/>
            <person name="Coelho S.M."/>
            <person name="Collen J."/>
            <person name="Corre E."/>
            <person name="Da Silva C."/>
            <person name="Delage L."/>
            <person name="Delaroque N."/>
            <person name="Dittami S.M."/>
            <person name="Doulbeau S."/>
            <person name="Elias M."/>
            <person name="Farnham G."/>
            <person name="Gachon C.M."/>
            <person name="Gschloessl B."/>
            <person name="Heesch S."/>
            <person name="Jabbari K."/>
            <person name="Jubin C."/>
            <person name="Kawai H."/>
            <person name="Kimura K."/>
            <person name="Kloareg B."/>
            <person name="Kupper F.C."/>
            <person name="Lang D."/>
            <person name="Le Bail A."/>
            <person name="Leblanc C."/>
            <person name="Lerouge P."/>
            <person name="Lohr M."/>
            <person name="Lopez P.J."/>
            <person name="Martens C."/>
            <person name="Maumus F."/>
            <person name="Michel G."/>
            <person name="Miranda-Saavedra D."/>
            <person name="Morales J."/>
            <person name="Moreau H."/>
            <person name="Motomura T."/>
            <person name="Nagasato C."/>
            <person name="Napoli C.A."/>
            <person name="Nelson D.R."/>
            <person name="Nyvall-Collen P."/>
            <person name="Peters A.F."/>
            <person name="Pommier C."/>
            <person name="Potin P."/>
            <person name="Poulain J."/>
            <person name="Quesneville H."/>
            <person name="Read B."/>
            <person name="Rensing S.A."/>
            <person name="Ritter A."/>
            <person name="Rousvoal S."/>
            <person name="Samanta M."/>
            <person name="Samson G."/>
            <person name="Schroeder D.C."/>
            <person name="Segurens B."/>
            <person name="Strittmatter M."/>
            <person name="Tonon T."/>
            <person name="Tregear J.W."/>
            <person name="Valentin K."/>
            <person name="von Dassow P."/>
            <person name="Yamagishi T."/>
            <person name="Van de Peer Y."/>
            <person name="Wincker P."/>
        </authorList>
    </citation>
    <scope>NUCLEOTIDE SEQUENCE [LARGE SCALE GENOMIC DNA]</scope>
    <source>
        <strain evidence="6">Ec32 / CCAP1310/4</strain>
    </source>
</reference>
<evidence type="ECO:0000256" key="2">
    <source>
        <dbReference type="SAM" id="MobiDB-lite"/>
    </source>
</evidence>
<evidence type="ECO:0000256" key="3">
    <source>
        <dbReference type="SAM" id="Phobius"/>
    </source>
</evidence>
<proteinExistence type="inferred from homology"/>
<keyword evidence="3" id="KW-1133">Transmembrane helix</keyword>
<dbReference type="AlphaFoldDB" id="D8LNT2"/>